<dbReference type="Proteomes" id="UP000423396">
    <property type="component" value="Chromosome"/>
</dbReference>
<gene>
    <name evidence="1" type="ORF">D1868_09390</name>
</gene>
<sequence>MEKFRELIADMVFSKEINNYEDKIEEGRKKRDSCIYFMNGVCSRYVIKKDSILLEWIGKDRRATPHPLLCYICPYYSLKAEERKDILDIIELYVYYENEKELVERELLFLDRRYEENPFHLSLKRRREDLIIFLENINEKINIIKRIIKVEGVEDKRTVEDNEEESTI</sequence>
<dbReference type="OrthoDB" id="35349at2157"/>
<keyword evidence="2" id="KW-1185">Reference proteome</keyword>
<protein>
    <submittedName>
        <fullName evidence="1">Uncharacterized protein</fullName>
    </submittedName>
</protein>
<proteinExistence type="predicted"/>
<evidence type="ECO:0000313" key="2">
    <source>
        <dbReference type="Proteomes" id="UP000423396"/>
    </source>
</evidence>
<accession>A0A650CQW0</accession>
<dbReference type="EMBL" id="CP045483">
    <property type="protein sequence ID" value="QGR20178.1"/>
    <property type="molecule type" value="Genomic_DNA"/>
</dbReference>
<evidence type="ECO:0000313" key="1">
    <source>
        <dbReference type="EMBL" id="QGR20178.1"/>
    </source>
</evidence>
<name>A0A650CQW0_9CREN</name>
<dbReference type="RefSeq" id="WP_156007627.1">
    <property type="nucleotide sequence ID" value="NZ_CP045483.1"/>
</dbReference>
<reference evidence="1 2" key="1">
    <citation type="submission" date="2019-10" db="EMBL/GenBank/DDBJ databases">
        <title>Genome Sequences from Six Type Strain Members of the Archaeal Family Sulfolobaceae: Acidianus ambivalens, Acidianus infernus, Metallosphaera prunae, Stygiolobus azoricus, Sulfolobus metallicus, and Sulfurisphaera ohwakuensis.</title>
        <authorList>
            <person name="Counts J.A."/>
            <person name="Kelly R.M."/>
        </authorList>
    </citation>
    <scope>NUCLEOTIDE SEQUENCE [LARGE SCALE GENOMIC DNA]</scope>
    <source>
        <strain evidence="1 2">FC6</strain>
    </source>
</reference>
<dbReference type="GeneID" id="42799282"/>
<organism evidence="1 2">
    <name type="scientific">Stygiolobus azoricus</name>
    <dbReference type="NCBI Taxonomy" id="41675"/>
    <lineage>
        <taxon>Archaea</taxon>
        <taxon>Thermoproteota</taxon>
        <taxon>Thermoprotei</taxon>
        <taxon>Sulfolobales</taxon>
        <taxon>Sulfolobaceae</taxon>
        <taxon>Stygiolobus</taxon>
    </lineage>
</organism>
<dbReference type="AlphaFoldDB" id="A0A650CQW0"/>
<dbReference type="KEGG" id="sazo:D1868_09390"/>